<gene>
    <name evidence="1" type="ORF">NHP164001_18120</name>
</gene>
<sequence length="63" mass="7544">MQQKDIMHHDFDSLFHIYLIYLKFCCQKLLGIYKFAYNLLLKILFYKIIDFAIHAACETLLLG</sequence>
<keyword evidence="2" id="KW-1185">Reference proteome</keyword>
<proteinExistence type="predicted"/>
<comment type="caution">
    <text evidence="1">The sequence shown here is derived from an EMBL/GenBank/DDBJ whole genome shotgun (WGS) entry which is preliminary data.</text>
</comment>
<reference evidence="1 2" key="1">
    <citation type="submission" date="2024-06" db="EMBL/GenBank/DDBJ databases">
        <title>Draft genome sequence of Helicobacter trogontum NHP16-4001.</title>
        <authorList>
            <person name="Rimbara E."/>
            <person name="Suzuki M."/>
        </authorList>
    </citation>
    <scope>NUCLEOTIDE SEQUENCE [LARGE SCALE GENOMIC DNA]</scope>
    <source>
        <strain evidence="1 2">NHP16-4001</strain>
    </source>
</reference>
<name>A0ABQ0D631_9HELI</name>
<evidence type="ECO:0000313" key="1">
    <source>
        <dbReference type="EMBL" id="GAB0173790.1"/>
    </source>
</evidence>
<accession>A0ABQ0D631</accession>
<organism evidence="1 2">
    <name type="scientific">Helicobacter trogontum</name>
    <dbReference type="NCBI Taxonomy" id="50960"/>
    <lineage>
        <taxon>Bacteria</taxon>
        <taxon>Pseudomonadati</taxon>
        <taxon>Campylobacterota</taxon>
        <taxon>Epsilonproteobacteria</taxon>
        <taxon>Campylobacterales</taxon>
        <taxon>Helicobacteraceae</taxon>
        <taxon>Helicobacter</taxon>
    </lineage>
</organism>
<evidence type="ECO:0000313" key="2">
    <source>
        <dbReference type="Proteomes" id="UP001562457"/>
    </source>
</evidence>
<dbReference type="EMBL" id="BAAFHN010000062">
    <property type="protein sequence ID" value="GAB0173790.1"/>
    <property type="molecule type" value="Genomic_DNA"/>
</dbReference>
<dbReference type="Proteomes" id="UP001562457">
    <property type="component" value="Unassembled WGS sequence"/>
</dbReference>
<protein>
    <submittedName>
        <fullName evidence="1">Uncharacterized protein</fullName>
    </submittedName>
</protein>